<keyword evidence="2" id="KW-1185">Reference proteome</keyword>
<dbReference type="EMBL" id="CP133006">
    <property type="protein sequence ID" value="WZG09771.1"/>
    <property type="molecule type" value="Genomic_DNA"/>
</dbReference>
<protein>
    <recommendedName>
        <fullName evidence="3">Antitoxin MazE</fullName>
    </recommendedName>
</protein>
<accession>A0ABZ2WCK8</accession>
<dbReference type="RefSeq" id="WP_167693330.1">
    <property type="nucleotide sequence ID" value="NZ_CP125718.1"/>
</dbReference>
<gene>
    <name evidence="1" type="ORF">SHJJP9002_001737</name>
</gene>
<sequence length="51" mass="6009">MITKIKNLLNKYVENGKLEKGLHKVNDKISQKKGKDYSKYIDKIMSKLKKK</sequence>
<proteinExistence type="predicted"/>
<reference evidence="1 2" key="1">
    <citation type="journal article" date="2024" name="ISME J.">
        <title>Staphylococcus epidermidis bacteriocin A37 kills natural competitors with a unique mechanism of action.</title>
        <authorList>
            <person name="Puls J.S."/>
            <person name="Winnerling B."/>
            <person name="Power J.J."/>
            <person name="Kruger A.M."/>
            <person name="Brajtenbach D."/>
            <person name="Johnson M."/>
            <person name="Bilici K."/>
            <person name="Camus L."/>
            <person name="Fliesswasser T."/>
            <person name="Schneider T."/>
            <person name="Sahl H.G."/>
            <person name="Ghosal D."/>
            <person name="Kubitscheck U."/>
            <person name="Heilbronner S."/>
            <person name="Grein F."/>
        </authorList>
    </citation>
    <scope>NUCLEOTIDE SEQUENCE [LARGE SCALE GENOMIC DNA]</scope>
    <source>
        <strain evidence="1 2">SCK7</strain>
    </source>
</reference>
<dbReference type="Proteomes" id="UP001468345">
    <property type="component" value="Chromosome"/>
</dbReference>
<evidence type="ECO:0000313" key="2">
    <source>
        <dbReference type="Proteomes" id="UP001468345"/>
    </source>
</evidence>
<evidence type="ECO:0000313" key="1">
    <source>
        <dbReference type="EMBL" id="WZG09771.1"/>
    </source>
</evidence>
<name>A0ABZ2WCK8_9STAP</name>
<dbReference type="GeneID" id="93720880"/>
<organism evidence="1 2">
    <name type="scientific">Staphylococcus casei</name>
    <dbReference type="NCBI Taxonomy" id="201828"/>
    <lineage>
        <taxon>Bacteria</taxon>
        <taxon>Bacillati</taxon>
        <taxon>Bacillota</taxon>
        <taxon>Bacilli</taxon>
        <taxon>Bacillales</taxon>
        <taxon>Staphylococcaceae</taxon>
        <taxon>Staphylococcus</taxon>
    </lineage>
</organism>
<evidence type="ECO:0008006" key="3">
    <source>
        <dbReference type="Google" id="ProtNLM"/>
    </source>
</evidence>